<comment type="cofactor">
    <cofactor evidence="10">
        <name>Zn(2+)</name>
        <dbReference type="ChEBI" id="CHEBI:29105"/>
    </cofactor>
    <text evidence="10">Binds 2 Zn(2+) ions per subunit.</text>
</comment>
<dbReference type="Pfam" id="PF00413">
    <property type="entry name" value="Peptidase_M10"/>
    <property type="match status" value="1"/>
</dbReference>
<comment type="similarity">
    <text evidence="1">Belongs to the peptidase M10A family. Matrix metalloproteinases (MMPs) subfamily.</text>
</comment>
<keyword evidence="5" id="KW-0378">Hydrolase</keyword>
<feature type="binding site" evidence="10">
    <location>
        <position position="255"/>
    </location>
    <ligand>
        <name>Zn(2+)</name>
        <dbReference type="ChEBI" id="CHEBI:29105"/>
        <label>2</label>
        <note>catalytic</note>
    </ligand>
</feature>
<dbReference type="GO" id="GO:0004222">
    <property type="term" value="F:metalloendopeptidase activity"/>
    <property type="evidence" value="ECO:0007669"/>
    <property type="project" value="InterPro"/>
</dbReference>
<dbReference type="EMBL" id="LEKV01004805">
    <property type="protein sequence ID" value="KVH92768.1"/>
    <property type="molecule type" value="Genomic_DNA"/>
</dbReference>
<keyword evidence="3 10" id="KW-0479">Metal-binding</keyword>
<feature type="signal peptide" evidence="12">
    <location>
        <begin position="1"/>
        <end position="21"/>
    </location>
</feature>
<keyword evidence="4 12" id="KW-0732">Signal</keyword>
<organism evidence="14 15">
    <name type="scientific">Cynara cardunculus var. scolymus</name>
    <name type="common">Globe artichoke</name>
    <name type="synonym">Cynara scolymus</name>
    <dbReference type="NCBI Taxonomy" id="59895"/>
    <lineage>
        <taxon>Eukaryota</taxon>
        <taxon>Viridiplantae</taxon>
        <taxon>Streptophyta</taxon>
        <taxon>Embryophyta</taxon>
        <taxon>Tracheophyta</taxon>
        <taxon>Spermatophyta</taxon>
        <taxon>Magnoliopsida</taxon>
        <taxon>eudicotyledons</taxon>
        <taxon>Gunneridae</taxon>
        <taxon>Pentapetalae</taxon>
        <taxon>asterids</taxon>
        <taxon>campanulids</taxon>
        <taxon>Asterales</taxon>
        <taxon>Asteraceae</taxon>
        <taxon>Carduoideae</taxon>
        <taxon>Cardueae</taxon>
        <taxon>Carduinae</taxon>
        <taxon>Cynara</taxon>
    </lineage>
</organism>
<dbReference type="GO" id="GO:0008270">
    <property type="term" value="F:zinc ion binding"/>
    <property type="evidence" value="ECO:0007669"/>
    <property type="project" value="InterPro"/>
</dbReference>
<feature type="short sequence motif" description="Cysteine switch" evidence="11">
    <location>
        <begin position="114"/>
        <end position="134"/>
    </location>
</feature>
<feature type="binding site" evidence="10">
    <location>
        <position position="234"/>
    </location>
    <ligand>
        <name>Ca(2+)</name>
        <dbReference type="ChEBI" id="CHEBI:29108"/>
        <label>1</label>
    </ligand>
</feature>
<evidence type="ECO:0000256" key="8">
    <source>
        <dbReference type="ARBA" id="ARBA00023145"/>
    </source>
</evidence>
<sequence>MTTLPHLSIVFFLLFFSQTKGHFGNHAKLSSIESIKQLETCCEVGSEAQGLHQLKLYLARFGYLDYQITLDHVSAKDDKFDDKLEAALKTYQKYNHLNSTGTLDGPTVSQMLIPRCGLPDKSTYIHGSKSPHIVPHFKLSPTLLRWPPGKSHFTYAFPSNFPNKHAPPVDRAFKQWATATHYFTFSKIADFKRADLKVSFERRKHGDTDFDGPGIVLAHAFPPTDGRLHYDIEENWSDGPGPTAGTIDLESVTVHEIGHLFGLDHSDNPNASMFPSINYGVIRRLHADDINGIKTLYKLK</sequence>
<dbReference type="InterPro" id="IPR024079">
    <property type="entry name" value="MetalloPept_cat_dom_sf"/>
</dbReference>
<evidence type="ECO:0000256" key="1">
    <source>
        <dbReference type="ARBA" id="ARBA00009614"/>
    </source>
</evidence>
<dbReference type="InterPro" id="IPR021190">
    <property type="entry name" value="Pept_M10A"/>
</dbReference>
<dbReference type="PRINTS" id="PR00138">
    <property type="entry name" value="MATRIXIN"/>
</dbReference>
<feature type="binding site" evidence="10">
    <location>
        <position position="211"/>
    </location>
    <ligand>
        <name>Ca(2+)</name>
        <dbReference type="ChEBI" id="CHEBI:29108"/>
        <label>3</label>
    </ligand>
</feature>
<evidence type="ECO:0000256" key="12">
    <source>
        <dbReference type="SAM" id="SignalP"/>
    </source>
</evidence>
<protein>
    <submittedName>
        <fullName evidence="14">Metallopeptidase, catalytic domain-containing protein</fullName>
    </submittedName>
</protein>
<feature type="binding site" evidence="10">
    <location>
        <position position="259"/>
    </location>
    <ligand>
        <name>Zn(2+)</name>
        <dbReference type="ChEBI" id="CHEBI:29105"/>
        <label>2</label>
        <note>catalytic</note>
    </ligand>
</feature>
<evidence type="ECO:0000256" key="10">
    <source>
        <dbReference type="PIRSR" id="PIRSR621190-2"/>
    </source>
</evidence>
<feature type="binding site" evidence="10">
    <location>
        <position position="273"/>
    </location>
    <ligand>
        <name>Zn(2+)</name>
        <dbReference type="ChEBI" id="CHEBI:29105"/>
        <label>2</label>
        <note>catalytic</note>
    </ligand>
</feature>
<feature type="binding site" evidence="10">
    <location>
        <position position="195"/>
    </location>
    <ligand>
        <name>Ca(2+)</name>
        <dbReference type="ChEBI" id="CHEBI:29108"/>
        <label>2</label>
    </ligand>
</feature>
<keyword evidence="2" id="KW-0645">Protease</keyword>
<feature type="chain" id="PRO_5007118894" evidence="12">
    <location>
        <begin position="22"/>
        <end position="300"/>
    </location>
</feature>
<evidence type="ECO:0000256" key="6">
    <source>
        <dbReference type="ARBA" id="ARBA00022833"/>
    </source>
</evidence>
<keyword evidence="15" id="KW-1185">Reference proteome</keyword>
<dbReference type="InterPro" id="IPR036365">
    <property type="entry name" value="PGBD-like_sf"/>
</dbReference>
<comment type="cofactor">
    <cofactor evidence="10">
        <name>Ca(2+)</name>
        <dbReference type="ChEBI" id="CHEBI:29108"/>
    </cofactor>
    <text evidence="10">Can bind about 5 Ca(2+) ions per subunit.</text>
</comment>
<evidence type="ECO:0000256" key="3">
    <source>
        <dbReference type="ARBA" id="ARBA00022723"/>
    </source>
</evidence>
<dbReference type="SUPFAM" id="SSF47090">
    <property type="entry name" value="PGBD-like"/>
    <property type="match status" value="1"/>
</dbReference>
<dbReference type="SUPFAM" id="SSF55486">
    <property type="entry name" value="Metalloproteases ('zincins'), catalytic domain"/>
    <property type="match status" value="1"/>
</dbReference>
<dbReference type="Gramene" id="KVH92768">
    <property type="protein sequence ID" value="KVH92768"/>
    <property type="gene ID" value="Ccrd_005188"/>
</dbReference>
<feature type="binding site" evidence="10">
    <location>
        <position position="205"/>
    </location>
    <ligand>
        <name>Zn(2+)</name>
        <dbReference type="ChEBI" id="CHEBI:29105"/>
        <label>1</label>
    </ligand>
</feature>
<dbReference type="SMART" id="SM00235">
    <property type="entry name" value="ZnMc"/>
    <property type="match status" value="1"/>
</dbReference>
<dbReference type="Proteomes" id="UP000243975">
    <property type="component" value="Unassembled WGS sequence"/>
</dbReference>
<feature type="binding site" evidence="10">
    <location>
        <position position="265"/>
    </location>
    <ligand>
        <name>Zn(2+)</name>
        <dbReference type="ChEBI" id="CHEBI:29105"/>
        <label>2</label>
        <note>catalytic</note>
    </ligand>
</feature>
<feature type="binding site" evidence="10">
    <location>
        <position position="219"/>
    </location>
    <ligand>
        <name>Zn(2+)</name>
        <dbReference type="ChEBI" id="CHEBI:29105"/>
        <label>1</label>
    </ligand>
</feature>
<evidence type="ECO:0000256" key="7">
    <source>
        <dbReference type="ARBA" id="ARBA00023049"/>
    </source>
</evidence>
<dbReference type="Gene3D" id="3.40.390.10">
    <property type="entry name" value="Collagenase (Catalytic Domain)"/>
    <property type="match status" value="1"/>
</dbReference>
<evidence type="ECO:0000259" key="13">
    <source>
        <dbReference type="SMART" id="SM00235"/>
    </source>
</evidence>
<feature type="binding site" evidence="10">
    <location>
        <position position="212"/>
    </location>
    <ligand>
        <name>Ca(2+)</name>
        <dbReference type="ChEBI" id="CHEBI:29108"/>
        <label>3</label>
    </ligand>
</feature>
<dbReference type="GO" id="GO:0006508">
    <property type="term" value="P:proteolysis"/>
    <property type="evidence" value="ECO:0007669"/>
    <property type="project" value="UniProtKB-KW"/>
</dbReference>
<dbReference type="InterPro" id="IPR001818">
    <property type="entry name" value="Pept_M10_metallopeptidase"/>
</dbReference>
<evidence type="ECO:0000313" key="15">
    <source>
        <dbReference type="Proteomes" id="UP000243975"/>
    </source>
</evidence>
<dbReference type="Pfam" id="PF01471">
    <property type="entry name" value="PG_binding_1"/>
    <property type="match status" value="1"/>
</dbReference>
<evidence type="ECO:0000256" key="4">
    <source>
        <dbReference type="ARBA" id="ARBA00022729"/>
    </source>
</evidence>
<evidence type="ECO:0000256" key="5">
    <source>
        <dbReference type="ARBA" id="ARBA00022801"/>
    </source>
</evidence>
<name>A0A103XLB1_CYNCS</name>
<dbReference type="PROSITE" id="PS00546">
    <property type="entry name" value="CYSTEINE_SWITCH"/>
    <property type="match status" value="1"/>
</dbReference>
<keyword evidence="8" id="KW-0865">Zymogen</keyword>
<keyword evidence="7" id="KW-0482">Metalloprotease</keyword>
<dbReference type="AlphaFoldDB" id="A0A103XLB1"/>
<evidence type="ECO:0000256" key="9">
    <source>
        <dbReference type="PIRSR" id="PIRSR621190-1"/>
    </source>
</evidence>
<feature type="active site" evidence="9">
    <location>
        <position position="256"/>
    </location>
</feature>
<feature type="domain" description="Peptidase metallopeptidase" evidence="13">
    <location>
        <begin position="142"/>
        <end position="299"/>
    </location>
</feature>
<dbReference type="InterPro" id="IPR021158">
    <property type="entry name" value="Pept_M10A_Zn_BS"/>
</dbReference>
<dbReference type="GO" id="GO:0031012">
    <property type="term" value="C:extracellular matrix"/>
    <property type="evidence" value="ECO:0007669"/>
    <property type="project" value="InterPro"/>
</dbReference>
<dbReference type="PANTHER" id="PTHR10201">
    <property type="entry name" value="MATRIX METALLOPROTEINASE"/>
    <property type="match status" value="1"/>
</dbReference>
<dbReference type="OrthoDB" id="406838at2759"/>
<reference evidence="14 15" key="1">
    <citation type="journal article" date="2016" name="Sci. Rep.">
        <title>The genome sequence of the outbreeding globe artichoke constructed de novo incorporating a phase-aware low-pass sequencing strategy of F1 progeny.</title>
        <authorList>
            <person name="Scaglione D."/>
            <person name="Reyes-Chin-Wo S."/>
            <person name="Acquadro A."/>
            <person name="Froenicke L."/>
            <person name="Portis E."/>
            <person name="Beitel C."/>
            <person name="Tirone M."/>
            <person name="Mauro R."/>
            <person name="Lo Monaco A."/>
            <person name="Mauromicale G."/>
            <person name="Faccioli P."/>
            <person name="Cattivelli L."/>
            <person name="Rieseberg L."/>
            <person name="Michelmore R."/>
            <person name="Lanteri S."/>
        </authorList>
    </citation>
    <scope>NUCLEOTIDE SEQUENCE [LARGE SCALE GENOMIC DNA]</scope>
    <source>
        <strain evidence="14">2C</strain>
    </source>
</reference>
<evidence type="ECO:0000256" key="2">
    <source>
        <dbReference type="ARBA" id="ARBA00022670"/>
    </source>
</evidence>
<feature type="binding site" description="in inhibited form" evidence="10">
    <location>
        <position position="116"/>
    </location>
    <ligand>
        <name>Zn(2+)</name>
        <dbReference type="ChEBI" id="CHEBI:29105"/>
        <label>2</label>
        <note>catalytic</note>
    </ligand>
</feature>
<dbReference type="InterPro" id="IPR006026">
    <property type="entry name" value="Peptidase_Metallo"/>
</dbReference>
<dbReference type="GO" id="GO:0030574">
    <property type="term" value="P:collagen catabolic process"/>
    <property type="evidence" value="ECO:0007669"/>
    <property type="project" value="TreeGrafter"/>
</dbReference>
<gene>
    <name evidence="14" type="ORF">Ccrd_005188</name>
</gene>
<feature type="binding site" evidence="10">
    <location>
        <position position="234"/>
    </location>
    <ligand>
        <name>Ca(2+)</name>
        <dbReference type="ChEBI" id="CHEBI:29108"/>
        <label>3</label>
    </ligand>
</feature>
<accession>A0A103XLB1</accession>
<feature type="binding site" evidence="10">
    <location>
        <position position="229"/>
    </location>
    <ligand>
        <name>Zn(2+)</name>
        <dbReference type="ChEBI" id="CHEBI:29105"/>
        <label>1</label>
    </ligand>
</feature>
<dbReference type="OMA" id="WATATHY"/>
<dbReference type="PANTHER" id="PTHR10201:SF292">
    <property type="entry name" value="MATRILYSIN"/>
    <property type="match status" value="1"/>
</dbReference>
<dbReference type="GO" id="GO:0030198">
    <property type="term" value="P:extracellular matrix organization"/>
    <property type="evidence" value="ECO:0007669"/>
    <property type="project" value="TreeGrafter"/>
</dbReference>
<dbReference type="InterPro" id="IPR002477">
    <property type="entry name" value="Peptidoglycan-bd-like"/>
</dbReference>
<evidence type="ECO:0000256" key="11">
    <source>
        <dbReference type="PIRSR" id="PIRSR621190-5"/>
    </source>
</evidence>
<keyword evidence="10" id="KW-0106">Calcium</keyword>
<comment type="caution">
    <text evidence="14">The sequence shown here is derived from an EMBL/GenBank/DDBJ whole genome shotgun (WGS) entry which is preliminary data.</text>
</comment>
<feature type="binding site" evidence="10">
    <location>
        <position position="231"/>
    </location>
    <ligand>
        <name>Ca(2+)</name>
        <dbReference type="ChEBI" id="CHEBI:29108"/>
        <label>3</label>
    </ligand>
</feature>
<dbReference type="STRING" id="59895.A0A103XLB1"/>
<proteinExistence type="inferred from homology"/>
<evidence type="ECO:0000313" key="14">
    <source>
        <dbReference type="EMBL" id="KVH92768.1"/>
    </source>
</evidence>
<keyword evidence="6 10" id="KW-0862">Zinc</keyword>
<feature type="binding site" evidence="10">
    <location>
        <position position="207"/>
    </location>
    <ligand>
        <name>Zn(2+)</name>
        <dbReference type="ChEBI" id="CHEBI:29105"/>
        <label>1</label>
    </ligand>
</feature>